<sequence>MQLEFVVEGEAKEVLKAEISELVVAGWAGRDKATVEHHISELAALGVSRPSRVPLYYRVAENNLTQGDRIQVLGGASSGEVECFLFAAADQLYVTLASDHTDRELEAHGVAQSKQVCPKPIARTAWRYNDIADHWDELYIRSWIQEEGGRTLYQEGQLATLLRPDDLIAGYGSNSPGLSDGTGLFCGTVGVIGRIRPSSVFEMELCDPRIRRSILHSYSIQTLPLVA</sequence>
<comment type="caution">
    <text evidence="1">The sequence shown here is derived from an EMBL/GenBank/DDBJ whole genome shotgun (WGS) entry which is preliminary data.</text>
</comment>
<proteinExistence type="predicted"/>
<name>A0A2A6FMK3_9HYPH</name>
<evidence type="ECO:0000313" key="2">
    <source>
        <dbReference type="Proteomes" id="UP000219182"/>
    </source>
</evidence>
<dbReference type="SUPFAM" id="SSF56529">
    <property type="entry name" value="FAH"/>
    <property type="match status" value="1"/>
</dbReference>
<dbReference type="RefSeq" id="WP_097571714.1">
    <property type="nucleotide sequence ID" value="NZ_NWQG01000010.1"/>
</dbReference>
<dbReference type="EMBL" id="NWQG01000010">
    <property type="protein sequence ID" value="PDQ22698.1"/>
    <property type="molecule type" value="Genomic_DNA"/>
</dbReference>
<dbReference type="InterPro" id="IPR021269">
    <property type="entry name" value="DUF2848"/>
</dbReference>
<keyword evidence="2" id="KW-1185">Reference proteome</keyword>
<gene>
    <name evidence="1" type="ORF">CN311_01725</name>
</gene>
<dbReference type="Proteomes" id="UP000219182">
    <property type="component" value="Unassembled WGS sequence"/>
</dbReference>
<evidence type="ECO:0000313" key="1">
    <source>
        <dbReference type="EMBL" id="PDQ22698.1"/>
    </source>
</evidence>
<organism evidence="1 2">
    <name type="scientific">Mesorhizobium sanjuanii</name>
    <dbReference type="NCBI Taxonomy" id="2037900"/>
    <lineage>
        <taxon>Bacteria</taxon>
        <taxon>Pseudomonadati</taxon>
        <taxon>Pseudomonadota</taxon>
        <taxon>Alphaproteobacteria</taxon>
        <taxon>Hyphomicrobiales</taxon>
        <taxon>Phyllobacteriaceae</taxon>
        <taxon>Mesorhizobium</taxon>
    </lineage>
</organism>
<reference evidence="1 2" key="1">
    <citation type="submission" date="2017-09" db="EMBL/GenBank/DDBJ databases">
        <title>Mesorhizobum sanjuanii sp. nov. isolated from nodules of Lotus tenuis in saline-alkaline lowlands of Flooding Pampa.</title>
        <authorList>
            <person name="Sannazzaro A.I."/>
            <person name="Torres Tejerizo G.A."/>
            <person name="Fontana F."/>
            <person name="Cumpa Velazquez L.M."/>
            <person name="Hansen L."/>
            <person name="Pistorio M."/>
            <person name="Estrella M.J."/>
        </authorList>
    </citation>
    <scope>NUCLEOTIDE SEQUENCE [LARGE SCALE GENOMIC DNA]</scope>
    <source>
        <strain evidence="1 2">BSA136</strain>
    </source>
</reference>
<dbReference type="InterPro" id="IPR036663">
    <property type="entry name" value="Fumarylacetoacetase_C_sf"/>
</dbReference>
<dbReference type="Pfam" id="PF11010">
    <property type="entry name" value="DUF2848"/>
    <property type="match status" value="1"/>
</dbReference>
<dbReference type="AlphaFoldDB" id="A0A2A6FMK3"/>
<accession>A0A2A6FMK3</accession>
<evidence type="ECO:0008006" key="3">
    <source>
        <dbReference type="Google" id="ProtNLM"/>
    </source>
</evidence>
<protein>
    <recommendedName>
        <fullName evidence="3">DUF2848 domain-containing protein</fullName>
    </recommendedName>
</protein>
<dbReference type="GO" id="GO:0003824">
    <property type="term" value="F:catalytic activity"/>
    <property type="evidence" value="ECO:0007669"/>
    <property type="project" value="InterPro"/>
</dbReference>